<evidence type="ECO:0000256" key="1">
    <source>
        <dbReference type="SAM" id="MobiDB-lite"/>
    </source>
</evidence>
<evidence type="ECO:0000313" key="2">
    <source>
        <dbReference type="EMBL" id="SZX70718.1"/>
    </source>
</evidence>
<organism evidence="2 3">
    <name type="scientific">Tetradesmus obliquus</name>
    <name type="common">Green alga</name>
    <name type="synonym">Acutodesmus obliquus</name>
    <dbReference type="NCBI Taxonomy" id="3088"/>
    <lineage>
        <taxon>Eukaryota</taxon>
        <taxon>Viridiplantae</taxon>
        <taxon>Chlorophyta</taxon>
        <taxon>core chlorophytes</taxon>
        <taxon>Chlorophyceae</taxon>
        <taxon>CS clade</taxon>
        <taxon>Sphaeropleales</taxon>
        <taxon>Scenedesmaceae</taxon>
        <taxon>Tetradesmus</taxon>
    </lineage>
</organism>
<accession>A0A383VZ31</accession>
<name>A0A383VZ31_TETOB</name>
<gene>
    <name evidence="2" type="ORF">BQ4739_LOCUS10907</name>
</gene>
<dbReference type="Proteomes" id="UP000256970">
    <property type="component" value="Unassembled WGS sequence"/>
</dbReference>
<proteinExistence type="predicted"/>
<sequence length="68" mass="7302">MTGTEDRQPQHQATHRHSSSLNQCTYTAPLLRPWAMDAAGSCCCSIPIRAAGNKGSFGILVAVQSDAW</sequence>
<keyword evidence="3" id="KW-1185">Reference proteome</keyword>
<feature type="region of interest" description="Disordered" evidence="1">
    <location>
        <begin position="1"/>
        <end position="20"/>
    </location>
</feature>
<reference evidence="2 3" key="1">
    <citation type="submission" date="2016-10" db="EMBL/GenBank/DDBJ databases">
        <authorList>
            <person name="Cai Z."/>
        </authorList>
    </citation>
    <scope>NUCLEOTIDE SEQUENCE [LARGE SCALE GENOMIC DNA]</scope>
</reference>
<evidence type="ECO:0000313" key="3">
    <source>
        <dbReference type="Proteomes" id="UP000256970"/>
    </source>
</evidence>
<dbReference type="EMBL" id="FNXT01001006">
    <property type="protein sequence ID" value="SZX70718.1"/>
    <property type="molecule type" value="Genomic_DNA"/>
</dbReference>
<protein>
    <submittedName>
        <fullName evidence="2">Uncharacterized protein</fullName>
    </submittedName>
</protein>
<dbReference type="AlphaFoldDB" id="A0A383VZ31"/>